<sequence>MNDTDIELMTTEGLLFKRIIATTKHGKVFLVEWLKYNQVFTLKRIERSHYGSNRIDIIRSLYHSNIVNVYKTYLREKYIYLLMDYCPIDVHRFIEQRGVISESRFIEAAYSMLQSVQAMHSKSISHNNIRPSKFLLDKYGRIQISDFSNATQYDESTQKKEFAHAKSVDVWCLGVTFYYMLTGLLITNLYFDHEDIMSKDFSQIKYPQGTSKDTIMLISECLNSCEKARPSVDCLLQSSIFTPLRPVKLGVTKKQSFSANTSLDAINIIVKPVLTKFVGKNI</sequence>
<dbReference type="AlphaFoldDB" id="A2FLW8"/>
<dbReference type="GO" id="GO:0004672">
    <property type="term" value="F:protein kinase activity"/>
    <property type="evidence" value="ECO:0007669"/>
    <property type="project" value="InterPro"/>
</dbReference>
<organism evidence="2 3">
    <name type="scientific">Trichomonas vaginalis (strain ATCC PRA-98 / G3)</name>
    <dbReference type="NCBI Taxonomy" id="412133"/>
    <lineage>
        <taxon>Eukaryota</taxon>
        <taxon>Metamonada</taxon>
        <taxon>Parabasalia</taxon>
        <taxon>Trichomonadida</taxon>
        <taxon>Trichomonadidae</taxon>
        <taxon>Trichomonas</taxon>
    </lineage>
</organism>
<dbReference type="eggNOG" id="KOG0616">
    <property type="taxonomic scope" value="Eukaryota"/>
</dbReference>
<dbReference type="PANTHER" id="PTHR24362">
    <property type="entry name" value="SERINE/THREONINE-PROTEIN KINASE NEK"/>
    <property type="match status" value="1"/>
</dbReference>
<dbReference type="VEuPathDB" id="TrichDB:TVAGG3_0812210"/>
<dbReference type="Pfam" id="PF00069">
    <property type="entry name" value="Pkinase"/>
    <property type="match status" value="1"/>
</dbReference>
<dbReference type="GO" id="GO:0005524">
    <property type="term" value="F:ATP binding"/>
    <property type="evidence" value="ECO:0007669"/>
    <property type="project" value="InterPro"/>
</dbReference>
<evidence type="ECO:0000313" key="3">
    <source>
        <dbReference type="Proteomes" id="UP000001542"/>
    </source>
</evidence>
<dbReference type="InterPro" id="IPR000719">
    <property type="entry name" value="Prot_kinase_dom"/>
</dbReference>
<dbReference type="OrthoDB" id="10252354at2759"/>
<dbReference type="PROSITE" id="PS50011">
    <property type="entry name" value="PROTEIN_KINASE_DOM"/>
    <property type="match status" value="1"/>
</dbReference>
<keyword evidence="2" id="KW-0808">Transferase</keyword>
<name>A2FLW8_TRIV3</name>
<dbReference type="PANTHER" id="PTHR24362:SF309">
    <property type="entry name" value="PROTEIN KINASE DOMAIN-CONTAINING PROTEIN"/>
    <property type="match status" value="1"/>
</dbReference>
<dbReference type="EMBL" id="DS113876">
    <property type="protein sequence ID" value="EAX94101.1"/>
    <property type="molecule type" value="Genomic_DNA"/>
</dbReference>
<gene>
    <name evidence="2" type="ORF">TVAG_336640</name>
</gene>
<keyword evidence="2" id="KW-0418">Kinase</keyword>
<dbReference type="SMR" id="A2FLW8"/>
<accession>A2FLW8</accession>
<dbReference type="CDD" id="cd00180">
    <property type="entry name" value="PKc"/>
    <property type="match status" value="1"/>
</dbReference>
<protein>
    <submittedName>
        <fullName evidence="2">CAMK family protein kinase</fullName>
    </submittedName>
</protein>
<dbReference type="Gene3D" id="1.10.510.10">
    <property type="entry name" value="Transferase(Phosphotransferase) domain 1"/>
    <property type="match status" value="1"/>
</dbReference>
<dbReference type="Proteomes" id="UP000001542">
    <property type="component" value="Unassembled WGS sequence"/>
</dbReference>
<dbReference type="SMART" id="SM00220">
    <property type="entry name" value="S_TKc"/>
    <property type="match status" value="1"/>
</dbReference>
<reference evidence="2" key="1">
    <citation type="submission" date="2006-10" db="EMBL/GenBank/DDBJ databases">
        <authorList>
            <person name="Amadeo P."/>
            <person name="Zhao Q."/>
            <person name="Wortman J."/>
            <person name="Fraser-Liggett C."/>
            <person name="Carlton J."/>
        </authorList>
    </citation>
    <scope>NUCLEOTIDE SEQUENCE</scope>
    <source>
        <strain evidence="2">G3</strain>
    </source>
</reference>
<dbReference type="STRING" id="5722.A2FLW8"/>
<evidence type="ECO:0000313" key="2">
    <source>
        <dbReference type="EMBL" id="EAX94101.1"/>
    </source>
</evidence>
<feature type="domain" description="Protein kinase" evidence="1">
    <location>
        <begin position="14"/>
        <end position="241"/>
    </location>
</feature>
<keyword evidence="3" id="KW-1185">Reference proteome</keyword>
<reference evidence="2" key="2">
    <citation type="journal article" date="2007" name="Science">
        <title>Draft genome sequence of the sexually transmitted pathogen Trichomonas vaginalis.</title>
        <authorList>
            <person name="Carlton J.M."/>
            <person name="Hirt R.P."/>
            <person name="Silva J.C."/>
            <person name="Delcher A.L."/>
            <person name="Schatz M."/>
            <person name="Zhao Q."/>
            <person name="Wortman J.R."/>
            <person name="Bidwell S.L."/>
            <person name="Alsmark U.C.M."/>
            <person name="Besteiro S."/>
            <person name="Sicheritz-Ponten T."/>
            <person name="Noel C.J."/>
            <person name="Dacks J.B."/>
            <person name="Foster P.G."/>
            <person name="Simillion C."/>
            <person name="Van de Peer Y."/>
            <person name="Miranda-Saavedra D."/>
            <person name="Barton G.J."/>
            <person name="Westrop G.D."/>
            <person name="Mueller S."/>
            <person name="Dessi D."/>
            <person name="Fiori P.L."/>
            <person name="Ren Q."/>
            <person name="Paulsen I."/>
            <person name="Zhang H."/>
            <person name="Bastida-Corcuera F.D."/>
            <person name="Simoes-Barbosa A."/>
            <person name="Brown M.T."/>
            <person name="Hayes R.D."/>
            <person name="Mukherjee M."/>
            <person name="Okumura C.Y."/>
            <person name="Schneider R."/>
            <person name="Smith A.J."/>
            <person name="Vanacova S."/>
            <person name="Villalvazo M."/>
            <person name="Haas B.J."/>
            <person name="Pertea M."/>
            <person name="Feldblyum T.V."/>
            <person name="Utterback T.R."/>
            <person name="Shu C.L."/>
            <person name="Osoegawa K."/>
            <person name="de Jong P.J."/>
            <person name="Hrdy I."/>
            <person name="Horvathova L."/>
            <person name="Zubacova Z."/>
            <person name="Dolezal P."/>
            <person name="Malik S.B."/>
            <person name="Logsdon J.M. Jr."/>
            <person name="Henze K."/>
            <person name="Gupta A."/>
            <person name="Wang C.C."/>
            <person name="Dunne R.L."/>
            <person name="Upcroft J.A."/>
            <person name="Upcroft P."/>
            <person name="White O."/>
            <person name="Salzberg S.L."/>
            <person name="Tang P."/>
            <person name="Chiu C.-H."/>
            <person name="Lee Y.-S."/>
            <person name="Embley T.M."/>
            <person name="Coombs G.H."/>
            <person name="Mottram J.C."/>
            <person name="Tachezy J."/>
            <person name="Fraser-Liggett C.M."/>
            <person name="Johnson P.J."/>
        </authorList>
    </citation>
    <scope>NUCLEOTIDE SEQUENCE [LARGE SCALE GENOMIC DNA]</scope>
    <source>
        <strain evidence="2">G3</strain>
    </source>
</reference>
<proteinExistence type="predicted"/>
<evidence type="ECO:0000259" key="1">
    <source>
        <dbReference type="PROSITE" id="PS50011"/>
    </source>
</evidence>
<dbReference type="InParanoid" id="A2FLW8"/>
<dbReference type="VEuPathDB" id="TrichDB:TVAG_336640"/>
<dbReference type="SUPFAM" id="SSF56112">
    <property type="entry name" value="Protein kinase-like (PK-like)"/>
    <property type="match status" value="1"/>
</dbReference>
<dbReference type="InterPro" id="IPR011009">
    <property type="entry name" value="Kinase-like_dom_sf"/>
</dbReference>